<reference evidence="2 3" key="1">
    <citation type="journal article" date="2014" name="Nat. Commun.">
        <title>Klebsormidium flaccidum genome reveals primary factors for plant terrestrial adaptation.</title>
        <authorList>
            <person name="Hori K."/>
            <person name="Maruyama F."/>
            <person name="Fujisawa T."/>
            <person name="Togashi T."/>
            <person name="Yamamoto N."/>
            <person name="Seo M."/>
            <person name="Sato S."/>
            <person name="Yamada T."/>
            <person name="Mori H."/>
            <person name="Tajima N."/>
            <person name="Moriyama T."/>
            <person name="Ikeuchi M."/>
            <person name="Watanabe M."/>
            <person name="Wada H."/>
            <person name="Kobayashi K."/>
            <person name="Saito M."/>
            <person name="Masuda T."/>
            <person name="Sasaki-Sekimoto Y."/>
            <person name="Mashiguchi K."/>
            <person name="Awai K."/>
            <person name="Shimojima M."/>
            <person name="Masuda S."/>
            <person name="Iwai M."/>
            <person name="Nobusawa T."/>
            <person name="Narise T."/>
            <person name="Kondo S."/>
            <person name="Saito H."/>
            <person name="Sato R."/>
            <person name="Murakawa M."/>
            <person name="Ihara Y."/>
            <person name="Oshima-Yamada Y."/>
            <person name="Ohtaka K."/>
            <person name="Satoh M."/>
            <person name="Sonobe K."/>
            <person name="Ishii M."/>
            <person name="Ohtani R."/>
            <person name="Kanamori-Sato M."/>
            <person name="Honoki R."/>
            <person name="Miyazaki D."/>
            <person name="Mochizuki H."/>
            <person name="Umetsu J."/>
            <person name="Higashi K."/>
            <person name="Shibata D."/>
            <person name="Kamiya Y."/>
            <person name="Sato N."/>
            <person name="Nakamura Y."/>
            <person name="Tabata S."/>
            <person name="Ida S."/>
            <person name="Kurokawa K."/>
            <person name="Ohta H."/>
        </authorList>
    </citation>
    <scope>NUCLEOTIDE SEQUENCE [LARGE SCALE GENOMIC DNA]</scope>
    <source>
        <strain evidence="2 3">NIES-2285</strain>
    </source>
</reference>
<feature type="region of interest" description="Disordered" evidence="1">
    <location>
        <begin position="1"/>
        <end position="52"/>
    </location>
</feature>
<protein>
    <submittedName>
        <fullName evidence="2">Uncharacterized protein</fullName>
    </submittedName>
</protein>
<organism evidence="2 3">
    <name type="scientific">Klebsormidium nitens</name>
    <name type="common">Green alga</name>
    <name type="synonym">Ulothrix nitens</name>
    <dbReference type="NCBI Taxonomy" id="105231"/>
    <lineage>
        <taxon>Eukaryota</taxon>
        <taxon>Viridiplantae</taxon>
        <taxon>Streptophyta</taxon>
        <taxon>Klebsormidiophyceae</taxon>
        <taxon>Klebsormidiales</taxon>
        <taxon>Klebsormidiaceae</taxon>
        <taxon>Klebsormidium</taxon>
    </lineage>
</organism>
<dbReference type="AlphaFoldDB" id="A0A1Y1I6S7"/>
<evidence type="ECO:0000256" key="1">
    <source>
        <dbReference type="SAM" id="MobiDB-lite"/>
    </source>
</evidence>
<keyword evidence="3" id="KW-1185">Reference proteome</keyword>
<name>A0A1Y1I6S7_KLENI</name>
<evidence type="ECO:0000313" key="3">
    <source>
        <dbReference type="Proteomes" id="UP000054558"/>
    </source>
</evidence>
<evidence type="ECO:0000313" key="2">
    <source>
        <dbReference type="EMBL" id="GAQ85642.1"/>
    </source>
</evidence>
<accession>A0A1Y1I6S7</accession>
<sequence length="113" mass="12199">MATAGSYAPTPDSSTRSGAQYIKEGASQAPYGIDIPPTPVDEPSYSPHKADRMFEDDKSGARSMRSILVTWNFTLFPFFPVCPFAPPHLPPPNPPCLGGITFEGQLTVNGAWK</sequence>
<gene>
    <name evidence="2" type="ORF">KFL_002460170</name>
</gene>
<proteinExistence type="predicted"/>
<dbReference type="Proteomes" id="UP000054558">
    <property type="component" value="Unassembled WGS sequence"/>
</dbReference>
<dbReference type="EMBL" id="DF237195">
    <property type="protein sequence ID" value="GAQ85642.1"/>
    <property type="molecule type" value="Genomic_DNA"/>
</dbReference>